<protein>
    <submittedName>
        <fullName evidence="2">Uncharacterized protein</fullName>
    </submittedName>
</protein>
<dbReference type="AlphaFoldDB" id="A0A498NYX8"/>
<proteinExistence type="predicted"/>
<name>A0A498NYX8_LABRO</name>
<evidence type="ECO:0000256" key="1">
    <source>
        <dbReference type="SAM" id="MobiDB-lite"/>
    </source>
</evidence>
<dbReference type="Proteomes" id="UP000290572">
    <property type="component" value="Unassembled WGS sequence"/>
</dbReference>
<reference evidence="2 3" key="1">
    <citation type="submission" date="2018-03" db="EMBL/GenBank/DDBJ databases">
        <title>Draft genome sequence of Rohu Carp (Labeo rohita).</title>
        <authorList>
            <person name="Das P."/>
            <person name="Kushwaha B."/>
            <person name="Joshi C.G."/>
            <person name="Kumar D."/>
            <person name="Nagpure N.S."/>
            <person name="Sahoo L."/>
            <person name="Das S.P."/>
            <person name="Bit A."/>
            <person name="Patnaik S."/>
            <person name="Meher P.K."/>
            <person name="Jayasankar P."/>
            <person name="Koringa P.G."/>
            <person name="Patel N.V."/>
            <person name="Hinsu A.T."/>
            <person name="Kumar R."/>
            <person name="Pandey M."/>
            <person name="Agarwal S."/>
            <person name="Srivastava S."/>
            <person name="Singh M."/>
            <person name="Iquebal M.A."/>
            <person name="Jaiswal S."/>
            <person name="Angadi U.B."/>
            <person name="Kumar N."/>
            <person name="Raza M."/>
            <person name="Shah T.M."/>
            <person name="Rai A."/>
            <person name="Jena J.K."/>
        </authorList>
    </citation>
    <scope>NUCLEOTIDE SEQUENCE [LARGE SCALE GENOMIC DNA]</scope>
    <source>
        <strain evidence="2">DASCIFA01</strain>
        <tissue evidence="2">Testis</tissue>
    </source>
</reference>
<dbReference type="EMBL" id="QBIY01005831">
    <property type="protein sequence ID" value="RXN37460.1"/>
    <property type="molecule type" value="Genomic_DNA"/>
</dbReference>
<evidence type="ECO:0000313" key="2">
    <source>
        <dbReference type="EMBL" id="RXN37460.1"/>
    </source>
</evidence>
<evidence type="ECO:0000313" key="3">
    <source>
        <dbReference type="Proteomes" id="UP000290572"/>
    </source>
</evidence>
<feature type="region of interest" description="Disordered" evidence="1">
    <location>
        <begin position="76"/>
        <end position="100"/>
    </location>
</feature>
<keyword evidence="3" id="KW-1185">Reference proteome</keyword>
<gene>
    <name evidence="2" type="ORF">ROHU_002024</name>
</gene>
<organism evidence="2 3">
    <name type="scientific">Labeo rohita</name>
    <name type="common">Indian major carp</name>
    <name type="synonym">Cyprinus rohita</name>
    <dbReference type="NCBI Taxonomy" id="84645"/>
    <lineage>
        <taxon>Eukaryota</taxon>
        <taxon>Metazoa</taxon>
        <taxon>Chordata</taxon>
        <taxon>Craniata</taxon>
        <taxon>Vertebrata</taxon>
        <taxon>Euteleostomi</taxon>
        <taxon>Actinopterygii</taxon>
        <taxon>Neopterygii</taxon>
        <taxon>Teleostei</taxon>
        <taxon>Ostariophysi</taxon>
        <taxon>Cypriniformes</taxon>
        <taxon>Cyprinidae</taxon>
        <taxon>Labeoninae</taxon>
        <taxon>Labeonini</taxon>
        <taxon>Labeo</taxon>
    </lineage>
</organism>
<comment type="caution">
    <text evidence="2">The sequence shown here is derived from an EMBL/GenBank/DDBJ whole genome shotgun (WGS) entry which is preliminary data.</text>
</comment>
<accession>A0A498NYX8</accession>
<feature type="compositionally biased region" description="Basic and acidic residues" evidence="1">
    <location>
        <begin position="79"/>
        <end position="100"/>
    </location>
</feature>
<sequence length="100" mass="11188">MPLKSLPRFEGPGKEECLRRALGKPPKLWNAEQAAARPAGMRLERWNRRGLPRQGMTAATTDERASAVPSQKIFHREKKMGERVAEADGGLNEKKQSGHQ</sequence>
<feature type="region of interest" description="Disordered" evidence="1">
    <location>
        <begin position="50"/>
        <end position="69"/>
    </location>
</feature>